<sequence length="88" mass="9965">MRTRVLCNLESKKFDIRLGPTIPESPIEFLSSRNISTANDHLGSGADSPRLFKTAINNNSGSLTLKISLISFPYNLLRFKREQRTLEK</sequence>
<organism evidence="1 2">
    <name type="scientific">Romanomermis culicivorax</name>
    <name type="common">Nematode worm</name>
    <dbReference type="NCBI Taxonomy" id="13658"/>
    <lineage>
        <taxon>Eukaryota</taxon>
        <taxon>Metazoa</taxon>
        <taxon>Ecdysozoa</taxon>
        <taxon>Nematoda</taxon>
        <taxon>Enoplea</taxon>
        <taxon>Dorylaimia</taxon>
        <taxon>Mermithida</taxon>
        <taxon>Mermithoidea</taxon>
        <taxon>Mermithidae</taxon>
        <taxon>Romanomermis</taxon>
    </lineage>
</organism>
<evidence type="ECO:0000313" key="2">
    <source>
        <dbReference type="WBParaSite" id="nRc.2.0.1.t32511-RA"/>
    </source>
</evidence>
<accession>A0A915K2T2</accession>
<dbReference type="Proteomes" id="UP000887565">
    <property type="component" value="Unplaced"/>
</dbReference>
<keyword evidence="1" id="KW-1185">Reference proteome</keyword>
<evidence type="ECO:0000313" key="1">
    <source>
        <dbReference type="Proteomes" id="UP000887565"/>
    </source>
</evidence>
<dbReference type="AlphaFoldDB" id="A0A915K2T2"/>
<name>A0A915K2T2_ROMCU</name>
<reference evidence="2" key="1">
    <citation type="submission" date="2022-11" db="UniProtKB">
        <authorList>
            <consortium name="WormBaseParasite"/>
        </authorList>
    </citation>
    <scope>IDENTIFICATION</scope>
</reference>
<proteinExistence type="predicted"/>
<protein>
    <submittedName>
        <fullName evidence="2">Uncharacterized protein</fullName>
    </submittedName>
</protein>
<dbReference type="WBParaSite" id="nRc.2.0.1.t32511-RA">
    <property type="protein sequence ID" value="nRc.2.0.1.t32511-RA"/>
    <property type="gene ID" value="nRc.2.0.1.g32511"/>
</dbReference>